<dbReference type="GO" id="GO:0001708">
    <property type="term" value="P:cell fate specification"/>
    <property type="evidence" value="ECO:0007669"/>
    <property type="project" value="InterPro"/>
</dbReference>
<dbReference type="GO" id="GO:0005112">
    <property type="term" value="F:Notch binding"/>
    <property type="evidence" value="ECO:0007669"/>
    <property type="project" value="InterPro"/>
</dbReference>
<comment type="caution">
    <text evidence="5">Lacks conserved residue(s) required for the propagation of feature annotation.</text>
</comment>
<keyword evidence="1" id="KW-0217">Developmental protein</keyword>
<protein>
    <recommendedName>
        <fullName evidence="7">EGF-like domain-containing protein</fullName>
    </recommendedName>
</protein>
<keyword evidence="4 5" id="KW-1015">Disulfide bond</keyword>
<dbReference type="PANTHER" id="PTHR22669">
    <property type="entry name" value="DELTA/SERRATE/LAG-2 DOMAIN PROTEIN"/>
    <property type="match status" value="1"/>
</dbReference>
<dbReference type="InterPro" id="IPR039178">
    <property type="entry name" value="Lag2"/>
</dbReference>
<feature type="signal peptide" evidence="6">
    <location>
        <begin position="1"/>
        <end position="27"/>
    </location>
</feature>
<dbReference type="Gene3D" id="2.10.25.10">
    <property type="entry name" value="Laminin"/>
    <property type="match status" value="1"/>
</dbReference>
<evidence type="ECO:0000256" key="6">
    <source>
        <dbReference type="SAM" id="SignalP"/>
    </source>
</evidence>
<feature type="disulfide bond" evidence="5">
    <location>
        <begin position="232"/>
        <end position="241"/>
    </location>
</feature>
<keyword evidence="3" id="KW-0677">Repeat</keyword>
<dbReference type="AlphaFoldDB" id="A0AA85K3Q6"/>
<evidence type="ECO:0000259" key="7">
    <source>
        <dbReference type="PROSITE" id="PS50026"/>
    </source>
</evidence>
<dbReference type="SUPFAM" id="SSF57196">
    <property type="entry name" value="EGF/Laminin"/>
    <property type="match status" value="1"/>
</dbReference>
<evidence type="ECO:0000256" key="4">
    <source>
        <dbReference type="ARBA" id="ARBA00023157"/>
    </source>
</evidence>
<keyword evidence="2 5" id="KW-0245">EGF-like domain</keyword>
<reference evidence="9" key="2">
    <citation type="submission" date="2023-11" db="UniProtKB">
        <authorList>
            <consortium name="WormBaseParasite"/>
        </authorList>
    </citation>
    <scope>IDENTIFICATION</scope>
</reference>
<dbReference type="SMART" id="SM00051">
    <property type="entry name" value="DSL"/>
    <property type="match status" value="1"/>
</dbReference>
<dbReference type="PANTHER" id="PTHR22669:SF16">
    <property type="entry name" value="CHONDROITIN SULFATE PROTEOGLYCAN 4"/>
    <property type="match status" value="1"/>
</dbReference>
<sequence>MSIIQVSSHLHLCIVLLVVYYMNKSYTMEYNNFKQFRANVTLKFGLSNDFNSECDETVYKVVVCAGEFTNRCQLVGPVARFIQATCASQGPPESLSFLVSSVENPIELDVTVQKVGEQEIQKLRNTEFRLVEENEVSVTSYDLSLIVRFHVTYSCLPNYFGKMCATFCDRQSVDYLCDASGNIFCKRGYYFDHQYQKCRLDQCINRSNYCLNGGLCKNNPNLDANELPLCICPSEYKGLRCELKNQSHTEMVNRTSLKQNELNKNNSFNSNNNNNKLVNTTTEVNELKTTDYMNREVSKLSVSNIGIITSTQGIQISFNN</sequence>
<dbReference type="WBParaSite" id="TREG1_59700.1">
    <property type="protein sequence ID" value="TREG1_59700.1"/>
    <property type="gene ID" value="TREG1_59700"/>
</dbReference>
<dbReference type="InterPro" id="IPR000742">
    <property type="entry name" value="EGF"/>
</dbReference>
<evidence type="ECO:0000256" key="1">
    <source>
        <dbReference type="ARBA" id="ARBA00022473"/>
    </source>
</evidence>
<dbReference type="InterPro" id="IPR001774">
    <property type="entry name" value="DSL"/>
</dbReference>
<evidence type="ECO:0000256" key="5">
    <source>
        <dbReference type="PROSITE-ProRule" id="PRU00076"/>
    </source>
</evidence>
<dbReference type="GO" id="GO:0005886">
    <property type="term" value="C:plasma membrane"/>
    <property type="evidence" value="ECO:0007669"/>
    <property type="project" value="TreeGrafter"/>
</dbReference>
<evidence type="ECO:0000256" key="2">
    <source>
        <dbReference type="ARBA" id="ARBA00022536"/>
    </source>
</evidence>
<name>A0AA85K3Q6_TRIRE</name>
<feature type="chain" id="PRO_5041688485" description="EGF-like domain-containing protein" evidence="6">
    <location>
        <begin position="28"/>
        <end position="320"/>
    </location>
</feature>
<evidence type="ECO:0000313" key="9">
    <source>
        <dbReference type="WBParaSite" id="TREG1_59700.1"/>
    </source>
</evidence>
<evidence type="ECO:0000256" key="3">
    <source>
        <dbReference type="ARBA" id="ARBA00022737"/>
    </source>
</evidence>
<dbReference type="PROSITE" id="PS50026">
    <property type="entry name" value="EGF_3"/>
    <property type="match status" value="1"/>
</dbReference>
<keyword evidence="8" id="KW-1185">Reference proteome</keyword>
<organism evidence="8 9">
    <name type="scientific">Trichobilharzia regenti</name>
    <name type="common">Nasal bird schistosome</name>
    <dbReference type="NCBI Taxonomy" id="157069"/>
    <lineage>
        <taxon>Eukaryota</taxon>
        <taxon>Metazoa</taxon>
        <taxon>Spiralia</taxon>
        <taxon>Lophotrochozoa</taxon>
        <taxon>Platyhelminthes</taxon>
        <taxon>Trematoda</taxon>
        <taxon>Digenea</taxon>
        <taxon>Strigeidida</taxon>
        <taxon>Schistosomatoidea</taxon>
        <taxon>Schistosomatidae</taxon>
        <taxon>Trichobilharzia</taxon>
    </lineage>
</organism>
<dbReference type="Proteomes" id="UP000050795">
    <property type="component" value="Unassembled WGS sequence"/>
</dbReference>
<dbReference type="Pfam" id="PF00008">
    <property type="entry name" value="EGF"/>
    <property type="match status" value="1"/>
</dbReference>
<feature type="domain" description="EGF-like" evidence="7">
    <location>
        <begin position="199"/>
        <end position="242"/>
    </location>
</feature>
<keyword evidence="6" id="KW-0732">Signal</keyword>
<accession>A0AA85K3Q6</accession>
<dbReference type="GO" id="GO:0007219">
    <property type="term" value="P:Notch signaling pathway"/>
    <property type="evidence" value="ECO:0007669"/>
    <property type="project" value="InterPro"/>
</dbReference>
<evidence type="ECO:0000313" key="8">
    <source>
        <dbReference type="Proteomes" id="UP000050795"/>
    </source>
</evidence>
<dbReference type="PROSITE" id="PS00022">
    <property type="entry name" value="EGF_1"/>
    <property type="match status" value="1"/>
</dbReference>
<proteinExistence type="predicted"/>
<reference evidence="8" key="1">
    <citation type="submission" date="2022-06" db="EMBL/GenBank/DDBJ databases">
        <authorList>
            <person name="Berger JAMES D."/>
            <person name="Berger JAMES D."/>
        </authorList>
    </citation>
    <scope>NUCLEOTIDE SEQUENCE [LARGE SCALE GENOMIC DNA]</scope>
</reference>